<gene>
    <name evidence="4" type="ORF">METZ01_LOCUS78594</name>
</gene>
<organism evidence="4">
    <name type="scientific">marine metagenome</name>
    <dbReference type="NCBI Taxonomy" id="408172"/>
    <lineage>
        <taxon>unclassified sequences</taxon>
        <taxon>metagenomes</taxon>
        <taxon>ecological metagenomes</taxon>
    </lineage>
</organism>
<dbReference type="GO" id="GO:0030976">
    <property type="term" value="F:thiamine pyrophosphate binding"/>
    <property type="evidence" value="ECO:0007669"/>
    <property type="project" value="InterPro"/>
</dbReference>
<dbReference type="NCBIfam" id="TIGR03297">
    <property type="entry name" value="Ppyr-DeCO2ase"/>
    <property type="match status" value="1"/>
</dbReference>
<dbReference type="SUPFAM" id="SSF52518">
    <property type="entry name" value="Thiamin diphosphate-binding fold (THDP-binding)"/>
    <property type="match status" value="1"/>
</dbReference>
<evidence type="ECO:0000256" key="1">
    <source>
        <dbReference type="ARBA" id="ARBA00022793"/>
    </source>
</evidence>
<dbReference type="AlphaFoldDB" id="A0A381UC29"/>
<dbReference type="InterPro" id="IPR011766">
    <property type="entry name" value="TPP_enzyme_TPP-bd"/>
</dbReference>
<dbReference type="InterPro" id="IPR051818">
    <property type="entry name" value="TPP_dependent_decarboxylase"/>
</dbReference>
<dbReference type="PANTHER" id="PTHR42818">
    <property type="entry name" value="SULFOPYRUVATE DECARBOXYLASE SUBUNIT ALPHA"/>
    <property type="match status" value="1"/>
</dbReference>
<dbReference type="Gene3D" id="3.40.50.970">
    <property type="match status" value="1"/>
</dbReference>
<dbReference type="EMBL" id="UINC01006143">
    <property type="protein sequence ID" value="SVA25740.1"/>
    <property type="molecule type" value="Genomic_DNA"/>
</dbReference>
<dbReference type="Pfam" id="PF02775">
    <property type="entry name" value="TPP_enzyme_C"/>
    <property type="match status" value="1"/>
</dbReference>
<accession>A0A381UC29</accession>
<dbReference type="GO" id="GO:0033980">
    <property type="term" value="F:phosphonopyruvate decarboxylase activity"/>
    <property type="evidence" value="ECO:0007669"/>
    <property type="project" value="InterPro"/>
</dbReference>
<dbReference type="InterPro" id="IPR029061">
    <property type="entry name" value="THDP-binding"/>
</dbReference>
<dbReference type="CDD" id="cd07035">
    <property type="entry name" value="TPP_PYR_POX_like"/>
    <property type="match status" value="1"/>
</dbReference>
<protein>
    <recommendedName>
        <fullName evidence="3">Thiamine pyrophosphate enzyme TPP-binding domain-containing protein</fullName>
    </recommendedName>
</protein>
<keyword evidence="1" id="KW-0210">Decarboxylase</keyword>
<dbReference type="InterPro" id="IPR017684">
    <property type="entry name" value="Phosphono-pyrv_decarboxylase"/>
</dbReference>
<dbReference type="GO" id="GO:0032923">
    <property type="term" value="P:organic phosphonate biosynthetic process"/>
    <property type="evidence" value="ECO:0007669"/>
    <property type="project" value="InterPro"/>
</dbReference>
<proteinExistence type="predicted"/>
<keyword evidence="2" id="KW-0456">Lyase</keyword>
<name>A0A381UC29_9ZZZZ</name>
<sequence length="322" mass="35466">MGGEYSVVMLQNSGLGNAINPITSLLQTFKIPVLIVVTLRGDPFSSPDEPQHQLMGEITTNLLDLMKIPWSWFPTENSNIKHTLETVTSSIMRQGISHALVMKKDSVNAYQMGTHSDQALKNNKTNYESPSRPPIPKRENVLRTIVDSTGTADLIIATTGYTGRELYSIADRDNHFYMVGSMGCAVSIGLGLAKVKTKARVIVVDGDGALLMRLGSITSLCHENPKNLIHILLDNNEYESTGSQKTVSNIVDFPQIASASGYSYVAKQISLSDLGKYLSSQEHKLSFIYMPIEPGFKNSLPRPTITPPQVATRFKKHIQELD</sequence>
<evidence type="ECO:0000256" key="2">
    <source>
        <dbReference type="ARBA" id="ARBA00023239"/>
    </source>
</evidence>
<evidence type="ECO:0000313" key="4">
    <source>
        <dbReference type="EMBL" id="SVA25740.1"/>
    </source>
</evidence>
<dbReference type="PANTHER" id="PTHR42818:SF1">
    <property type="entry name" value="SULFOPYRUVATE DECARBOXYLASE"/>
    <property type="match status" value="1"/>
</dbReference>
<reference evidence="4" key="1">
    <citation type="submission" date="2018-05" db="EMBL/GenBank/DDBJ databases">
        <authorList>
            <person name="Lanie J.A."/>
            <person name="Ng W.-L."/>
            <person name="Kazmierczak K.M."/>
            <person name="Andrzejewski T.M."/>
            <person name="Davidsen T.M."/>
            <person name="Wayne K.J."/>
            <person name="Tettelin H."/>
            <person name="Glass J.I."/>
            <person name="Rusch D."/>
            <person name="Podicherti R."/>
            <person name="Tsui H.-C.T."/>
            <person name="Winkler M.E."/>
        </authorList>
    </citation>
    <scope>NUCLEOTIDE SEQUENCE</scope>
</reference>
<feature type="domain" description="Thiamine pyrophosphate enzyme TPP-binding" evidence="3">
    <location>
        <begin position="175"/>
        <end position="263"/>
    </location>
</feature>
<evidence type="ECO:0000259" key="3">
    <source>
        <dbReference type="Pfam" id="PF02775"/>
    </source>
</evidence>